<dbReference type="Proteomes" id="UP001230005">
    <property type="component" value="Unassembled WGS sequence"/>
</dbReference>
<gene>
    <name evidence="2" type="ORF">J2S74_001364</name>
</gene>
<name>A0ABT9ZTF2_9BACI</name>
<dbReference type="Pfam" id="PF10087">
    <property type="entry name" value="DUF2325"/>
    <property type="match status" value="1"/>
</dbReference>
<evidence type="ECO:0008006" key="4">
    <source>
        <dbReference type="Google" id="ProtNLM"/>
    </source>
</evidence>
<dbReference type="RefSeq" id="WP_307323321.1">
    <property type="nucleotide sequence ID" value="NZ_JAUSUG010000004.1"/>
</dbReference>
<dbReference type="InterPro" id="IPR016772">
    <property type="entry name" value="UCP020408"/>
</dbReference>
<sequence length="104" mass="11729">MASLLVIGGDKLGSIPNNLLNMGFQEVIHLDGRKVKMVKRDIPENVDLILILTDFINHNLAKKIKDKANKKNVPICFARRSWCSIYNTLVSCDNACEKCPFLKN</sequence>
<accession>A0ABT9ZTF2</accession>
<keyword evidence="3" id="KW-1185">Reference proteome</keyword>
<comment type="similarity">
    <text evidence="1">Belongs to the UPF0751 family.</text>
</comment>
<protein>
    <recommendedName>
        <fullName evidence="4">Dihydroorotate dehydrogenase</fullName>
    </recommendedName>
</protein>
<evidence type="ECO:0000256" key="1">
    <source>
        <dbReference type="ARBA" id="ARBA00007189"/>
    </source>
</evidence>
<dbReference type="PIRSF" id="PIRSF020408">
    <property type="entry name" value="UCP020408"/>
    <property type="match status" value="1"/>
</dbReference>
<organism evidence="2 3">
    <name type="scientific">Evansella vedderi</name>
    <dbReference type="NCBI Taxonomy" id="38282"/>
    <lineage>
        <taxon>Bacteria</taxon>
        <taxon>Bacillati</taxon>
        <taxon>Bacillota</taxon>
        <taxon>Bacilli</taxon>
        <taxon>Bacillales</taxon>
        <taxon>Bacillaceae</taxon>
        <taxon>Evansella</taxon>
    </lineage>
</organism>
<reference evidence="2 3" key="1">
    <citation type="submission" date="2023-07" db="EMBL/GenBank/DDBJ databases">
        <title>Genomic Encyclopedia of Type Strains, Phase IV (KMG-IV): sequencing the most valuable type-strain genomes for metagenomic binning, comparative biology and taxonomic classification.</title>
        <authorList>
            <person name="Goeker M."/>
        </authorList>
    </citation>
    <scope>NUCLEOTIDE SEQUENCE [LARGE SCALE GENOMIC DNA]</scope>
    <source>
        <strain evidence="2 3">DSM 9768</strain>
    </source>
</reference>
<dbReference type="EMBL" id="JAUSUG010000004">
    <property type="protein sequence ID" value="MDQ0253991.1"/>
    <property type="molecule type" value="Genomic_DNA"/>
</dbReference>
<comment type="caution">
    <text evidence="2">The sequence shown here is derived from an EMBL/GenBank/DDBJ whole genome shotgun (WGS) entry which is preliminary data.</text>
</comment>
<evidence type="ECO:0000313" key="3">
    <source>
        <dbReference type="Proteomes" id="UP001230005"/>
    </source>
</evidence>
<proteinExistence type="inferred from homology"/>
<evidence type="ECO:0000313" key="2">
    <source>
        <dbReference type="EMBL" id="MDQ0253991.1"/>
    </source>
</evidence>